<name>A0A1G7RXR5_9RHOB</name>
<dbReference type="SMART" id="SM00091">
    <property type="entry name" value="PAS"/>
    <property type="match status" value="1"/>
</dbReference>
<evidence type="ECO:0000256" key="1">
    <source>
        <dbReference type="ARBA" id="ARBA00000085"/>
    </source>
</evidence>
<dbReference type="InterPro" id="IPR013767">
    <property type="entry name" value="PAS_fold"/>
</dbReference>
<keyword evidence="5" id="KW-0547">Nucleotide-binding</keyword>
<dbReference type="EC" id="2.7.13.3" evidence="2"/>
<dbReference type="AlphaFoldDB" id="A0A1G7RXR5"/>
<evidence type="ECO:0000256" key="6">
    <source>
        <dbReference type="ARBA" id="ARBA00022777"/>
    </source>
</evidence>
<dbReference type="GO" id="GO:0006355">
    <property type="term" value="P:regulation of DNA-templated transcription"/>
    <property type="evidence" value="ECO:0007669"/>
    <property type="project" value="InterPro"/>
</dbReference>
<dbReference type="PANTHER" id="PTHR41523:SF8">
    <property type="entry name" value="ETHYLENE RESPONSE SENSOR PROTEIN"/>
    <property type="match status" value="1"/>
</dbReference>
<dbReference type="OrthoDB" id="9816309at2"/>
<dbReference type="InterPro" id="IPR035965">
    <property type="entry name" value="PAS-like_dom_sf"/>
</dbReference>
<protein>
    <recommendedName>
        <fullName evidence="2">histidine kinase</fullName>
        <ecNumber evidence="2">2.7.13.3</ecNumber>
    </recommendedName>
</protein>
<dbReference type="Gene3D" id="3.30.450.40">
    <property type="match status" value="1"/>
</dbReference>
<keyword evidence="3" id="KW-0597">Phosphoprotein</keyword>
<dbReference type="Pfam" id="PF00989">
    <property type="entry name" value="PAS"/>
    <property type="match status" value="1"/>
</dbReference>
<evidence type="ECO:0000256" key="2">
    <source>
        <dbReference type="ARBA" id="ARBA00012438"/>
    </source>
</evidence>
<organism evidence="9 10">
    <name type="scientific">Sulfitobacter delicatus</name>
    <dbReference type="NCBI Taxonomy" id="218672"/>
    <lineage>
        <taxon>Bacteria</taxon>
        <taxon>Pseudomonadati</taxon>
        <taxon>Pseudomonadota</taxon>
        <taxon>Alphaproteobacteria</taxon>
        <taxon>Rhodobacterales</taxon>
        <taxon>Roseobacteraceae</taxon>
        <taxon>Sulfitobacter</taxon>
    </lineage>
</organism>
<evidence type="ECO:0000256" key="7">
    <source>
        <dbReference type="ARBA" id="ARBA00022840"/>
    </source>
</evidence>
<dbReference type="SMART" id="SM00911">
    <property type="entry name" value="HWE_HK"/>
    <property type="match status" value="1"/>
</dbReference>
<dbReference type="InterPro" id="IPR011102">
    <property type="entry name" value="Sig_transdc_His_kinase_HWE"/>
</dbReference>
<dbReference type="Gene3D" id="3.30.565.10">
    <property type="entry name" value="Histidine kinase-like ATPase, C-terminal domain"/>
    <property type="match status" value="1"/>
</dbReference>
<gene>
    <name evidence="9" type="ORF">SAMN04489759_10533</name>
</gene>
<evidence type="ECO:0000256" key="5">
    <source>
        <dbReference type="ARBA" id="ARBA00022741"/>
    </source>
</evidence>
<dbReference type="Gene3D" id="3.30.450.20">
    <property type="entry name" value="PAS domain"/>
    <property type="match status" value="1"/>
</dbReference>
<dbReference type="InterPro" id="IPR003018">
    <property type="entry name" value="GAF"/>
</dbReference>
<evidence type="ECO:0000259" key="8">
    <source>
        <dbReference type="PROSITE" id="PS50112"/>
    </source>
</evidence>
<evidence type="ECO:0000256" key="3">
    <source>
        <dbReference type="ARBA" id="ARBA00022553"/>
    </source>
</evidence>
<evidence type="ECO:0000313" key="9">
    <source>
        <dbReference type="EMBL" id="SDG15546.1"/>
    </source>
</evidence>
<accession>A0A1G7RXR5</accession>
<feature type="domain" description="PAS" evidence="8">
    <location>
        <begin position="1"/>
        <end position="74"/>
    </location>
</feature>
<dbReference type="Proteomes" id="UP000199399">
    <property type="component" value="Unassembled WGS sequence"/>
</dbReference>
<comment type="catalytic activity">
    <reaction evidence="1">
        <text>ATP + protein L-histidine = ADP + protein N-phospho-L-histidine.</text>
        <dbReference type="EC" id="2.7.13.3"/>
    </reaction>
</comment>
<dbReference type="SMART" id="SM00065">
    <property type="entry name" value="GAF"/>
    <property type="match status" value="1"/>
</dbReference>
<dbReference type="InterPro" id="IPR036890">
    <property type="entry name" value="HATPase_C_sf"/>
</dbReference>
<dbReference type="SUPFAM" id="SSF55781">
    <property type="entry name" value="GAF domain-like"/>
    <property type="match status" value="1"/>
</dbReference>
<dbReference type="PROSITE" id="PS50112">
    <property type="entry name" value="PAS"/>
    <property type="match status" value="1"/>
</dbReference>
<dbReference type="GO" id="GO:0005524">
    <property type="term" value="F:ATP binding"/>
    <property type="evidence" value="ECO:0007669"/>
    <property type="project" value="UniProtKB-KW"/>
</dbReference>
<dbReference type="RefSeq" id="WP_093742001.1">
    <property type="nucleotide sequence ID" value="NZ_FNBP01000005.1"/>
</dbReference>
<keyword evidence="4" id="KW-0808">Transferase</keyword>
<sequence>MKHLESLFERALDAVVGMDDQGMVIAWNAAAEEIFGWSRDEALGRSMGDLIVPLQHRENHAKGLEHYKKTGEGPVLEKRVTITALHRDGQELPIELSIFPMLDAEGSVSFYAFIRSLQLEQAVQREQEARAEEGKALLAVAEKLLDDTSLEDFTQFCLATICRVTGMEAGHLQTVRGKGDGARLYPTNVWHLSDEKYAPVIDFTHRLKFRRGEGVPGRAWETGELQIVENVAAAPVFVRRKIFTSVGLSCAVALPLWQGSQVYGVLEFFGTAKSHLEPQVLRMIQTIGSQIGVAIRRKEHSEYRETLRREMSHRVGNSLAVLSSIYRSCSRTAKTKDELDALYLSRITAVARASRLALDHASHDAPLRDLVDAAIDIFPDRDGITVDVPQMMVQSDSVMPLALVLNELATNTLKHRQGGKLNIHAQIDPAKDEVVLEWEETAGECPQQAATLPERSGFGTTLMQVMIEEQLAGRFEREITEGGFRMVAHIPRVRLAGDAESTPQGAGEELAGTP</sequence>
<keyword evidence="6" id="KW-0418">Kinase</keyword>
<evidence type="ECO:0000256" key="4">
    <source>
        <dbReference type="ARBA" id="ARBA00022679"/>
    </source>
</evidence>
<keyword evidence="7" id="KW-0067">ATP-binding</keyword>
<dbReference type="EMBL" id="FNBP01000005">
    <property type="protein sequence ID" value="SDG15546.1"/>
    <property type="molecule type" value="Genomic_DNA"/>
</dbReference>
<proteinExistence type="predicted"/>
<dbReference type="GO" id="GO:0004673">
    <property type="term" value="F:protein histidine kinase activity"/>
    <property type="evidence" value="ECO:0007669"/>
    <property type="project" value="UniProtKB-EC"/>
</dbReference>
<keyword evidence="10" id="KW-1185">Reference proteome</keyword>
<dbReference type="Pfam" id="PF07536">
    <property type="entry name" value="HWE_HK"/>
    <property type="match status" value="1"/>
</dbReference>
<dbReference type="InterPro" id="IPR000014">
    <property type="entry name" value="PAS"/>
</dbReference>
<dbReference type="NCBIfam" id="TIGR00229">
    <property type="entry name" value="sensory_box"/>
    <property type="match status" value="1"/>
</dbReference>
<dbReference type="InterPro" id="IPR029016">
    <property type="entry name" value="GAF-like_dom_sf"/>
</dbReference>
<dbReference type="CDD" id="cd00130">
    <property type="entry name" value="PAS"/>
    <property type="match status" value="1"/>
</dbReference>
<evidence type="ECO:0000313" key="10">
    <source>
        <dbReference type="Proteomes" id="UP000199399"/>
    </source>
</evidence>
<reference evidence="10" key="1">
    <citation type="submission" date="2016-10" db="EMBL/GenBank/DDBJ databases">
        <authorList>
            <person name="Varghese N."/>
            <person name="Submissions S."/>
        </authorList>
    </citation>
    <scope>NUCLEOTIDE SEQUENCE [LARGE SCALE GENOMIC DNA]</scope>
    <source>
        <strain evidence="10">DSM 16477</strain>
    </source>
</reference>
<dbReference type="SUPFAM" id="SSF55785">
    <property type="entry name" value="PYP-like sensor domain (PAS domain)"/>
    <property type="match status" value="1"/>
</dbReference>
<dbReference type="PANTHER" id="PTHR41523">
    <property type="entry name" value="TWO-COMPONENT SYSTEM SENSOR PROTEIN"/>
    <property type="match status" value="1"/>
</dbReference>
<dbReference type="Pfam" id="PF13185">
    <property type="entry name" value="GAF_2"/>
    <property type="match status" value="1"/>
</dbReference>
<dbReference type="STRING" id="218672.SAMN04489759_10533"/>